<dbReference type="SUPFAM" id="SSF47027">
    <property type="entry name" value="Acyl-CoA binding protein"/>
    <property type="match status" value="1"/>
</dbReference>
<evidence type="ECO:0000256" key="11">
    <source>
        <dbReference type="PIRSR" id="PIRSR002412-1"/>
    </source>
</evidence>
<dbReference type="GO" id="GO:0000062">
    <property type="term" value="F:fatty-acyl-CoA binding"/>
    <property type="evidence" value="ECO:0007669"/>
    <property type="project" value="InterPro"/>
</dbReference>
<evidence type="ECO:0000256" key="2">
    <source>
        <dbReference type="ARBA" id="ARBA00010310"/>
    </source>
</evidence>
<feature type="region of interest" description="Disordered" evidence="12">
    <location>
        <begin position="254"/>
        <end position="275"/>
    </location>
</feature>
<evidence type="ECO:0000256" key="9">
    <source>
        <dbReference type="ARBA" id="ARBA00025481"/>
    </source>
</evidence>
<dbReference type="InterPro" id="IPR035984">
    <property type="entry name" value="Acyl-CoA-binding_sf"/>
</dbReference>
<dbReference type="PANTHER" id="PTHR23310">
    <property type="entry name" value="ACYL-COA-BINDING PROTEIN, ACBP"/>
    <property type="match status" value="1"/>
</dbReference>
<feature type="region of interest" description="Disordered" evidence="12">
    <location>
        <begin position="176"/>
        <end position="239"/>
    </location>
</feature>
<accession>A0A1A7X1Y9</accession>
<keyword evidence="3 10" id="KW-0813">Transport</keyword>
<evidence type="ECO:0000256" key="4">
    <source>
        <dbReference type="ARBA" id="ARBA00022692"/>
    </source>
</evidence>
<keyword evidence="5" id="KW-0472">Membrane</keyword>
<dbReference type="AlphaFoldDB" id="A0A1A7X1Y9"/>
<evidence type="ECO:0000256" key="5">
    <source>
        <dbReference type="ARBA" id="ARBA00022989"/>
    </source>
</evidence>
<dbReference type="InterPro" id="IPR000582">
    <property type="entry name" value="Acyl-CoA-binding_protein"/>
</dbReference>
<dbReference type="GO" id="GO:0000425">
    <property type="term" value="P:pexophagy"/>
    <property type="evidence" value="ECO:0007669"/>
    <property type="project" value="InterPro"/>
</dbReference>
<keyword evidence="8 10" id="KW-0446">Lipid-binding</keyword>
<comment type="similarity">
    <text evidence="2">Belongs to the ATG37 family.</text>
</comment>
<proteinExistence type="inferred from homology"/>
<keyword evidence="4" id="KW-0812">Transmembrane</keyword>
<evidence type="ECO:0000256" key="12">
    <source>
        <dbReference type="SAM" id="MobiDB-lite"/>
    </source>
</evidence>
<reference evidence="14" key="1">
    <citation type="submission" date="2016-05" db="EMBL/GenBank/DDBJ databases">
        <authorList>
            <person name="Lavstsen T."/>
            <person name="Jespersen J.S."/>
        </authorList>
    </citation>
    <scope>NUCLEOTIDE SEQUENCE</scope>
    <source>
        <tissue evidence="14">Brain</tissue>
    </source>
</reference>
<feature type="binding site" evidence="11">
    <location>
        <begin position="49"/>
        <end position="53"/>
    </location>
    <ligand>
        <name>an acyl-CoA</name>
        <dbReference type="ChEBI" id="CHEBI:58342"/>
    </ligand>
</feature>
<evidence type="ECO:0000256" key="3">
    <source>
        <dbReference type="ARBA" id="ARBA00022448"/>
    </source>
</evidence>
<organism evidence="14">
    <name type="scientific">Iconisemion striatum</name>
    <dbReference type="NCBI Taxonomy" id="60296"/>
    <lineage>
        <taxon>Eukaryota</taxon>
        <taxon>Metazoa</taxon>
        <taxon>Chordata</taxon>
        <taxon>Craniata</taxon>
        <taxon>Vertebrata</taxon>
        <taxon>Euteleostomi</taxon>
        <taxon>Actinopterygii</taxon>
        <taxon>Neopterygii</taxon>
        <taxon>Teleostei</taxon>
        <taxon>Neoteleostei</taxon>
        <taxon>Acanthomorphata</taxon>
        <taxon>Ovalentaria</taxon>
        <taxon>Atherinomorphae</taxon>
        <taxon>Cyprinodontiformes</taxon>
        <taxon>Nothobranchiidae</taxon>
        <taxon>Iconisemion</taxon>
    </lineage>
</organism>
<name>A0A1A7X1Y9_9TELE</name>
<keyword evidence="7" id="KW-0175">Coiled coil</keyword>
<dbReference type="InterPro" id="IPR016347">
    <property type="entry name" value="ACBD5"/>
</dbReference>
<dbReference type="GO" id="GO:0016020">
    <property type="term" value="C:membrane"/>
    <property type="evidence" value="ECO:0007669"/>
    <property type="project" value="UniProtKB-SubCell"/>
</dbReference>
<feature type="compositionally biased region" description="Low complexity" evidence="12">
    <location>
        <begin position="258"/>
        <end position="268"/>
    </location>
</feature>
<evidence type="ECO:0000256" key="6">
    <source>
        <dbReference type="ARBA" id="ARBA00023006"/>
    </source>
</evidence>
<dbReference type="Pfam" id="PF00887">
    <property type="entry name" value="ACBP"/>
    <property type="match status" value="1"/>
</dbReference>
<comment type="subcellular location">
    <subcellularLocation>
        <location evidence="1">Membrane</location>
        <topology evidence="1">Single-pass membrane protein</topology>
    </subcellularLocation>
</comment>
<feature type="compositionally biased region" description="Acidic residues" evidence="12">
    <location>
        <begin position="211"/>
        <end position="221"/>
    </location>
</feature>
<evidence type="ECO:0000256" key="8">
    <source>
        <dbReference type="ARBA" id="ARBA00023121"/>
    </source>
</evidence>
<dbReference type="GO" id="GO:0005777">
    <property type="term" value="C:peroxisome"/>
    <property type="evidence" value="ECO:0007669"/>
    <property type="project" value="TreeGrafter"/>
</dbReference>
<evidence type="ECO:0000256" key="1">
    <source>
        <dbReference type="ARBA" id="ARBA00004167"/>
    </source>
</evidence>
<reference evidence="14" key="2">
    <citation type="submission" date="2016-06" db="EMBL/GenBank/DDBJ databases">
        <title>The genome of a short-lived fish provides insights into sex chromosome evolution and the genetic control of aging.</title>
        <authorList>
            <person name="Reichwald K."/>
            <person name="Felder M."/>
            <person name="Petzold A."/>
            <person name="Koch P."/>
            <person name="Groth M."/>
            <person name="Platzer M."/>
        </authorList>
    </citation>
    <scope>NUCLEOTIDE SEQUENCE</scope>
    <source>
        <tissue evidence="14">Brain</tissue>
    </source>
</reference>
<feature type="compositionally biased region" description="Basic and acidic residues" evidence="12">
    <location>
        <begin position="228"/>
        <end position="239"/>
    </location>
</feature>
<evidence type="ECO:0000259" key="13">
    <source>
        <dbReference type="PROSITE" id="PS51228"/>
    </source>
</evidence>
<evidence type="ECO:0000256" key="7">
    <source>
        <dbReference type="ARBA" id="ARBA00023054"/>
    </source>
</evidence>
<evidence type="ECO:0000256" key="10">
    <source>
        <dbReference type="PIRNR" id="PIRNR002412"/>
    </source>
</evidence>
<evidence type="ECO:0000313" key="14">
    <source>
        <dbReference type="EMBL" id="SBP11834.1"/>
    </source>
</evidence>
<dbReference type="PRINTS" id="PR00689">
    <property type="entry name" value="ACOABINDINGP"/>
</dbReference>
<protein>
    <recommendedName>
        <fullName evidence="10">Acyl-CoA-binding domain-containing protein 5</fullName>
    </recommendedName>
</protein>
<dbReference type="PROSITE" id="PS51228">
    <property type="entry name" value="ACB_2"/>
    <property type="match status" value="1"/>
</dbReference>
<feature type="compositionally biased region" description="Low complexity" evidence="12">
    <location>
        <begin position="177"/>
        <end position="186"/>
    </location>
</feature>
<feature type="binding site" evidence="11">
    <location>
        <position position="95"/>
    </location>
    <ligand>
        <name>an acyl-CoA</name>
        <dbReference type="ChEBI" id="CHEBI:58342"/>
    </ligand>
</feature>
<dbReference type="EMBL" id="HADW01010434">
    <property type="protein sequence ID" value="SBP11834.1"/>
    <property type="molecule type" value="Transcribed_RNA"/>
</dbReference>
<dbReference type="Gene3D" id="1.20.80.10">
    <property type="match status" value="1"/>
</dbReference>
<dbReference type="GO" id="GO:0006631">
    <property type="term" value="P:fatty acid metabolic process"/>
    <property type="evidence" value="ECO:0007669"/>
    <property type="project" value="TreeGrafter"/>
</dbReference>
<keyword evidence="5" id="KW-1133">Transmembrane helix</keyword>
<dbReference type="PANTHER" id="PTHR23310:SF6">
    <property type="entry name" value="ACYL-COA-BINDING DOMAIN-CONTAINING PROTEIN 5"/>
    <property type="match status" value="1"/>
</dbReference>
<feature type="domain" description="ACB" evidence="13">
    <location>
        <begin position="18"/>
        <end position="108"/>
    </location>
</feature>
<keyword evidence="6" id="KW-0072">Autophagy</keyword>
<gene>
    <name evidence="14" type="primary">ACBD5B</name>
</gene>
<comment type="function">
    <text evidence="9">Acyl-CoA binding protein which acts as the peroxisome receptor for pexophagy but is dispensable for aggrephagy and nonselective autophagy. Binds medium- and long-chain acyl-CoA esters.</text>
</comment>
<feature type="binding site" evidence="11">
    <location>
        <begin position="29"/>
        <end position="38"/>
    </location>
    <ligand>
        <name>an acyl-CoA</name>
        <dbReference type="ChEBI" id="CHEBI:58342"/>
    </ligand>
</feature>
<dbReference type="FunFam" id="1.20.80.10:FF:000010">
    <property type="entry name" value="Acyl-CoA-binding domain-containing protein 5"/>
    <property type="match status" value="1"/>
</dbReference>
<dbReference type="InterPro" id="IPR014352">
    <property type="entry name" value="FERM/acyl-CoA-bd_prot_sf"/>
</dbReference>
<feature type="binding site" evidence="11">
    <location>
        <position position="76"/>
    </location>
    <ligand>
        <name>an acyl-CoA</name>
        <dbReference type="ChEBI" id="CHEBI:58342"/>
    </ligand>
</feature>
<sequence length="519" mass="59069">MLSLSGLSMAQQEDEHSLEAQFAAAVKVIQSLPEEGLFQLSDDMMLMFYKYYKQATMGPCNSPRPLGFWDTRGKAKWDAWSALGNMKKEEAMKNYIDHIQLILETIPISEDVSELVEKLGDFYTEGEEEEVGWESDKRPFTRPFAEHAEELLQSIKKPKMEGYGDLWEDIQNLQQTESSVHGLSGSSEEEEGSNNRSEVERKEGNGVWRCEEDEEEEEFWDDNINTVDGDKEKGRDWSPDPRFLMVDDKRWRSDLKGSSSSMEPSMSSLTNGTHSSLNSELEEEELAFNPCMHINGHVSGPSYAAPERNHRPADSDNEEFCDSMEHLAMEESASKGLPPASAVASASPNNLWFESNTSLKEPENDFLGDLYLTDRAGLRKHKINLSRRGKEYQSPEITSNPLRCASVDVSCGCLSMSRHPVGVTRGNVKEQIATALLRLQHDMADVLHRLHALEELTRSQSRSSSPRQEDFLSVSLKFLRPSWWPFDSSPLTVLLTTLWPLVTHWLIQLYLQRRRRKIP</sequence>
<dbReference type="PIRSF" id="PIRSF002412">
    <property type="entry name" value="MA_DBI"/>
    <property type="match status" value="1"/>
</dbReference>